<organism evidence="1">
    <name type="scientific">Microviridae sp. cty645</name>
    <dbReference type="NCBI Taxonomy" id="2823616"/>
    <lineage>
        <taxon>Viruses</taxon>
        <taxon>Monodnaviria</taxon>
        <taxon>Sangervirae</taxon>
        <taxon>Phixviricota</taxon>
        <taxon>Malgrandaviricetes</taxon>
        <taxon>Petitvirales</taxon>
        <taxon>Microviridae</taxon>
    </lineage>
</organism>
<name>A0A8S5LAW4_9VIRU</name>
<dbReference type="EMBL" id="BK014669">
    <property type="protein sequence ID" value="DAD67141.1"/>
    <property type="molecule type" value="Genomic_DNA"/>
</dbReference>
<evidence type="ECO:0000313" key="1">
    <source>
        <dbReference type="EMBL" id="DAD67141.1"/>
    </source>
</evidence>
<accession>A0A8S5LAW4</accession>
<proteinExistence type="predicted"/>
<protein>
    <submittedName>
        <fullName evidence="1">Uncharacterized protein</fullName>
    </submittedName>
</protein>
<sequence length="38" mass="4400">MALIKVKDVKEAIALMMNILEKLDEIYHALKDANKEKE</sequence>
<reference evidence="1" key="1">
    <citation type="journal article" date="2021" name="Proc. Natl. Acad. Sci. U.S.A.">
        <title>A Catalog of Tens of Thousands of Viruses from Human Metagenomes Reveals Hidden Associations with Chronic Diseases.</title>
        <authorList>
            <person name="Tisza M.J."/>
            <person name="Buck C.B."/>
        </authorList>
    </citation>
    <scope>NUCLEOTIDE SEQUENCE</scope>
    <source>
        <strain evidence="1">Cty645</strain>
    </source>
</reference>